<feature type="transmembrane region" description="Helical" evidence="7">
    <location>
        <begin position="32"/>
        <end position="54"/>
    </location>
</feature>
<dbReference type="Proteomes" id="UP000305888">
    <property type="component" value="Chromosome"/>
</dbReference>
<feature type="transmembrane region" description="Helical" evidence="7">
    <location>
        <begin position="155"/>
        <end position="171"/>
    </location>
</feature>
<keyword evidence="6 7" id="KW-0472">Membrane</keyword>
<evidence type="ECO:0000256" key="4">
    <source>
        <dbReference type="ARBA" id="ARBA00022692"/>
    </source>
</evidence>
<evidence type="ECO:0000313" key="8">
    <source>
        <dbReference type="EMBL" id="QDL90809.1"/>
    </source>
</evidence>
<dbReference type="PANTHER" id="PTHR36838">
    <property type="entry name" value="AUXIN EFFLUX CARRIER FAMILY PROTEIN"/>
    <property type="match status" value="1"/>
</dbReference>
<feature type="transmembrane region" description="Helical" evidence="7">
    <location>
        <begin position="183"/>
        <end position="201"/>
    </location>
</feature>
<dbReference type="AlphaFoldDB" id="A0A5B8FWD5"/>
<sequence length="293" mass="30731">MDILVKVLGVVAPVFFLAGCGYVWVRMRLGYDLAFVSRLAMTLGMPCLIFTALARAEVDHAALRDLAVAALVGYAAVAVLSYGLCRLFGLDIRAMLSPIIFGNTGNIGLPVILFAYGETGLAYALVVFAVMIILNFSLGVWLVSGEGSREMLRQPMVYGAVLGGLALYFDYDPPAWAMNTLTLLGQISIPLMLITLGVAIARLSARDVGLALGVSVLKLAIGTAVSVALITAFGLGWGAAGGAFLLQMTMPVAVSSYLLAARYNTQPDSVAGMVVVSTLLSVAAIPSMLAFLL</sequence>
<comment type="subcellular location">
    <subcellularLocation>
        <location evidence="1">Membrane</location>
        <topology evidence="1">Multi-pass membrane protein</topology>
    </subcellularLocation>
</comment>
<protein>
    <submittedName>
        <fullName evidence="8">AEC family transporter</fullName>
    </submittedName>
</protein>
<keyword evidence="2" id="KW-0813">Transport</keyword>
<feature type="transmembrane region" description="Helical" evidence="7">
    <location>
        <begin position="239"/>
        <end position="259"/>
    </location>
</feature>
<dbReference type="OrthoDB" id="3238001at2"/>
<feature type="transmembrane region" description="Helical" evidence="7">
    <location>
        <begin position="208"/>
        <end position="233"/>
    </location>
</feature>
<organism evidence="8 9">
    <name type="scientific">Paroceanicella profunda</name>
    <dbReference type="NCBI Taxonomy" id="2579971"/>
    <lineage>
        <taxon>Bacteria</taxon>
        <taxon>Pseudomonadati</taxon>
        <taxon>Pseudomonadota</taxon>
        <taxon>Alphaproteobacteria</taxon>
        <taxon>Rhodobacterales</taxon>
        <taxon>Paracoccaceae</taxon>
        <taxon>Paroceanicella</taxon>
    </lineage>
</organism>
<dbReference type="Pfam" id="PF03547">
    <property type="entry name" value="Mem_trans"/>
    <property type="match status" value="2"/>
</dbReference>
<evidence type="ECO:0000256" key="6">
    <source>
        <dbReference type="ARBA" id="ARBA00023136"/>
    </source>
</evidence>
<feature type="transmembrane region" description="Helical" evidence="7">
    <location>
        <begin position="122"/>
        <end position="143"/>
    </location>
</feature>
<keyword evidence="5 7" id="KW-1133">Transmembrane helix</keyword>
<feature type="transmembrane region" description="Helical" evidence="7">
    <location>
        <begin position="66"/>
        <end position="84"/>
    </location>
</feature>
<feature type="transmembrane region" description="Helical" evidence="7">
    <location>
        <begin position="6"/>
        <end position="25"/>
    </location>
</feature>
<feature type="transmembrane region" description="Helical" evidence="7">
    <location>
        <begin position="271"/>
        <end position="292"/>
    </location>
</feature>
<dbReference type="RefSeq" id="WP_138576397.1">
    <property type="nucleotide sequence ID" value="NZ_CP040818.1"/>
</dbReference>
<dbReference type="EMBL" id="CP040818">
    <property type="protein sequence ID" value="QDL90809.1"/>
    <property type="molecule type" value="Genomic_DNA"/>
</dbReference>
<dbReference type="KEGG" id="ppru:FDP22_02795"/>
<dbReference type="InterPro" id="IPR004776">
    <property type="entry name" value="Mem_transp_PIN-like"/>
</dbReference>
<evidence type="ECO:0000256" key="7">
    <source>
        <dbReference type="SAM" id="Phobius"/>
    </source>
</evidence>
<evidence type="ECO:0000256" key="3">
    <source>
        <dbReference type="ARBA" id="ARBA00022475"/>
    </source>
</evidence>
<accession>A0A5B8FWD5</accession>
<evidence type="ECO:0000313" key="9">
    <source>
        <dbReference type="Proteomes" id="UP000305888"/>
    </source>
</evidence>
<keyword evidence="3" id="KW-1003">Cell membrane</keyword>
<dbReference type="PROSITE" id="PS51257">
    <property type="entry name" value="PROKAR_LIPOPROTEIN"/>
    <property type="match status" value="1"/>
</dbReference>
<evidence type="ECO:0000256" key="2">
    <source>
        <dbReference type="ARBA" id="ARBA00022448"/>
    </source>
</evidence>
<gene>
    <name evidence="8" type="ORF">FDP22_02795</name>
</gene>
<keyword evidence="9" id="KW-1185">Reference proteome</keyword>
<dbReference type="GO" id="GO:0055085">
    <property type="term" value="P:transmembrane transport"/>
    <property type="evidence" value="ECO:0007669"/>
    <property type="project" value="InterPro"/>
</dbReference>
<reference evidence="8 9" key="1">
    <citation type="submission" date="2019-06" db="EMBL/GenBank/DDBJ databases">
        <title>Genome sequence of Rhodobacteraceae bacterium D4M1.</title>
        <authorList>
            <person name="Cao J."/>
        </authorList>
    </citation>
    <scope>NUCLEOTIDE SEQUENCE [LARGE SCALE GENOMIC DNA]</scope>
    <source>
        <strain evidence="8 9">D4M1</strain>
    </source>
</reference>
<evidence type="ECO:0000256" key="5">
    <source>
        <dbReference type="ARBA" id="ARBA00022989"/>
    </source>
</evidence>
<dbReference type="GO" id="GO:0016020">
    <property type="term" value="C:membrane"/>
    <property type="evidence" value="ECO:0007669"/>
    <property type="project" value="UniProtKB-SubCell"/>
</dbReference>
<keyword evidence="4 7" id="KW-0812">Transmembrane</keyword>
<evidence type="ECO:0000256" key="1">
    <source>
        <dbReference type="ARBA" id="ARBA00004141"/>
    </source>
</evidence>
<dbReference type="PANTHER" id="PTHR36838:SF1">
    <property type="entry name" value="SLR1864 PROTEIN"/>
    <property type="match status" value="1"/>
</dbReference>
<feature type="transmembrane region" description="Helical" evidence="7">
    <location>
        <begin position="96"/>
        <end position="116"/>
    </location>
</feature>
<proteinExistence type="predicted"/>
<name>A0A5B8FWD5_9RHOB</name>